<dbReference type="Gene3D" id="6.10.140.2220">
    <property type="match status" value="1"/>
</dbReference>
<dbReference type="SUPFAM" id="SSF144232">
    <property type="entry name" value="HIT/MYND zinc finger-like"/>
    <property type="match status" value="1"/>
</dbReference>
<dbReference type="GO" id="GO:0031418">
    <property type="term" value="F:L-ascorbic acid binding"/>
    <property type="evidence" value="ECO:0007669"/>
    <property type="project" value="UniProtKB-KW"/>
</dbReference>
<evidence type="ECO:0000256" key="6">
    <source>
        <dbReference type="ARBA" id="ARBA00022964"/>
    </source>
</evidence>
<dbReference type="InterPro" id="IPR005123">
    <property type="entry name" value="Oxoglu/Fe-dep_dioxygenase_dom"/>
</dbReference>
<comment type="catalytic activity">
    <reaction evidence="10">
        <text>L-prolyl-[hypoxia-inducible factor alpha subunit] + 2-oxoglutarate + O2 = trans-4-hydroxy-L-prolyl-[hypoxia-inducible factor alpha subunit] + succinate + CO2</text>
        <dbReference type="Rhea" id="RHEA:48400"/>
        <dbReference type="Rhea" id="RHEA-COMP:12093"/>
        <dbReference type="Rhea" id="RHEA-COMP:12094"/>
        <dbReference type="ChEBI" id="CHEBI:15379"/>
        <dbReference type="ChEBI" id="CHEBI:16526"/>
        <dbReference type="ChEBI" id="CHEBI:16810"/>
        <dbReference type="ChEBI" id="CHEBI:30031"/>
        <dbReference type="ChEBI" id="CHEBI:50342"/>
        <dbReference type="ChEBI" id="CHEBI:61965"/>
        <dbReference type="EC" id="1.14.11.29"/>
    </reaction>
</comment>
<proteinExistence type="predicted"/>
<dbReference type="GO" id="GO:0160082">
    <property type="term" value="F:hypoxia-inducible factor-proline dioxygenase activity"/>
    <property type="evidence" value="ECO:0007669"/>
    <property type="project" value="UniProtKB-EC"/>
</dbReference>
<keyword evidence="2" id="KW-0479">Metal-binding</keyword>
<dbReference type="PANTHER" id="PTHR12907:SF26">
    <property type="entry name" value="HIF PROLYL HYDROXYLASE, ISOFORM C"/>
    <property type="match status" value="1"/>
</dbReference>
<dbReference type="InterPro" id="IPR002893">
    <property type="entry name" value="Znf_MYND"/>
</dbReference>
<feature type="domain" description="Fe2OG dioxygenase" evidence="12">
    <location>
        <begin position="522"/>
        <end position="621"/>
    </location>
</feature>
<keyword evidence="6" id="KW-0223">Dioxygenase</keyword>
<keyword evidence="8" id="KW-0408">Iron</keyword>
<feature type="compositionally biased region" description="Polar residues" evidence="11">
    <location>
        <begin position="302"/>
        <end position="314"/>
    </location>
</feature>
<evidence type="ECO:0000256" key="4">
    <source>
        <dbReference type="ARBA" id="ARBA00022833"/>
    </source>
</evidence>
<evidence type="ECO:0000256" key="5">
    <source>
        <dbReference type="ARBA" id="ARBA00022896"/>
    </source>
</evidence>
<evidence type="ECO:0000256" key="11">
    <source>
        <dbReference type="SAM" id="MobiDB-lite"/>
    </source>
</evidence>
<evidence type="ECO:0000256" key="8">
    <source>
        <dbReference type="ARBA" id="ARBA00023004"/>
    </source>
</evidence>
<feature type="compositionally biased region" description="Low complexity" evidence="11">
    <location>
        <begin position="276"/>
        <end position="301"/>
    </location>
</feature>
<dbReference type="OrthoDB" id="76265at2759"/>
<feature type="compositionally biased region" description="Polar residues" evidence="11">
    <location>
        <begin position="133"/>
        <end position="159"/>
    </location>
</feature>
<evidence type="ECO:0000256" key="2">
    <source>
        <dbReference type="ARBA" id="ARBA00022723"/>
    </source>
</evidence>
<dbReference type="Proteomes" id="UP000515163">
    <property type="component" value="Unplaced"/>
</dbReference>
<evidence type="ECO:0000256" key="9">
    <source>
        <dbReference type="ARBA" id="ARBA00039004"/>
    </source>
</evidence>
<reference evidence="14" key="1">
    <citation type="submission" date="2025-08" db="UniProtKB">
        <authorList>
            <consortium name="RefSeq"/>
        </authorList>
    </citation>
    <scope>IDENTIFICATION</scope>
    <source>
        <tissue evidence="14">Tentacle</tissue>
    </source>
</reference>
<dbReference type="InterPro" id="IPR044862">
    <property type="entry name" value="Pro_4_hyd_alph_FE2OG_OXY"/>
</dbReference>
<dbReference type="Pfam" id="PF13640">
    <property type="entry name" value="2OG-FeII_Oxy_3"/>
    <property type="match status" value="1"/>
</dbReference>
<dbReference type="InterPro" id="IPR006620">
    <property type="entry name" value="Pro_4_hyd_alph"/>
</dbReference>
<keyword evidence="3" id="KW-0863">Zinc-finger</keyword>
<dbReference type="GO" id="GO:0071456">
    <property type="term" value="P:cellular response to hypoxia"/>
    <property type="evidence" value="ECO:0007669"/>
    <property type="project" value="TreeGrafter"/>
</dbReference>
<dbReference type="PANTHER" id="PTHR12907">
    <property type="entry name" value="EGL NINE HOMOLOG-RELATED"/>
    <property type="match status" value="1"/>
</dbReference>
<dbReference type="RefSeq" id="XP_031566792.1">
    <property type="nucleotide sequence ID" value="XM_031710932.1"/>
</dbReference>
<evidence type="ECO:0000256" key="1">
    <source>
        <dbReference type="ARBA" id="ARBA00001961"/>
    </source>
</evidence>
<evidence type="ECO:0000256" key="7">
    <source>
        <dbReference type="ARBA" id="ARBA00023002"/>
    </source>
</evidence>
<accession>A0A6P8IJ67</accession>
<protein>
    <recommendedName>
        <fullName evidence="9">hypoxia-inducible factor-proline dioxygenase</fullName>
        <ecNumber evidence="9">1.14.11.29</ecNumber>
    </recommendedName>
</protein>
<dbReference type="GeneID" id="116301813"/>
<dbReference type="EC" id="1.14.11.29" evidence="9"/>
<feature type="region of interest" description="Disordered" evidence="11">
    <location>
        <begin position="336"/>
        <end position="383"/>
    </location>
</feature>
<feature type="compositionally biased region" description="Low complexity" evidence="11">
    <location>
        <begin position="195"/>
        <end position="204"/>
    </location>
</feature>
<dbReference type="KEGG" id="aten:116301813"/>
<feature type="region of interest" description="Disordered" evidence="11">
    <location>
        <begin position="133"/>
        <end position="204"/>
    </location>
</feature>
<dbReference type="Gene3D" id="2.60.120.620">
    <property type="entry name" value="q2cbj1_9rhob like domain"/>
    <property type="match status" value="1"/>
</dbReference>
<dbReference type="GO" id="GO:0008198">
    <property type="term" value="F:ferrous iron binding"/>
    <property type="evidence" value="ECO:0007669"/>
    <property type="project" value="TreeGrafter"/>
</dbReference>
<sequence length="637" mass="72002">MDGQAWMMGAFKHHAFSFLRSLNGAMWINNYLDENEPQANKKCCEFCNTEVPDNIARRFGCPQCNARYCSKEHKKADFRFHKMRCMNFNHNSPFPNTTNSFIGDPYCQSSTLHSALRTDNDNYIPTTFQTYQQTPSAEFSGNRSNTNQLSPVRTNQDSVSPHRVTLQPPQMQYGQSNPTSSTSPGCSGEGLSYMQNPSPYQNPNNQFFLTTTEKLPSIQATQTRQTQPGLASYLNVPNTCANTQMGTVQMPSYSNDDDQITLEDALSFLDEQEARQYPSPQQQQQQQQQVQTQQLSPLPSSNVTTSPVPLISTGETPSAEQYQQLLLMDSNSSISSQMLPIQGDQGSMKHSQTLSPTTSNTIPSEQQSQQSPLSPENNEVGKNDEMPARFCEHFGLLNESSDAGPPLKEEGIFSRYDLREVAQYIVQSLCKNNYCIVDFLHGEPIAANILEEVKEFHQENAFSEGLLSSSKGNKGSAKKNVREDLVAWTDGKGKKAIKKHMSRMDLLLKFCNKFIKECEVSSRTQAMVACYPGGGTGYKQHIDNPSKDGRCVTTLYYLNPDWNIKTDGGILKLFPSGTDRKTVNVEPYFDRLLLFWSDRRTPHEVTPAFKVRYAITLWYFDEQERKEYINRYKEGKV</sequence>
<feature type="region of interest" description="Disordered" evidence="11">
    <location>
        <begin position="274"/>
        <end position="314"/>
    </location>
</feature>
<evidence type="ECO:0000259" key="12">
    <source>
        <dbReference type="PROSITE" id="PS51471"/>
    </source>
</evidence>
<gene>
    <name evidence="14" type="primary">LOC116301813</name>
</gene>
<evidence type="ECO:0000313" key="14">
    <source>
        <dbReference type="RefSeq" id="XP_031566792.1"/>
    </source>
</evidence>
<keyword evidence="5" id="KW-0847">Vitamin C</keyword>
<evidence type="ECO:0000256" key="3">
    <source>
        <dbReference type="ARBA" id="ARBA00022771"/>
    </source>
</evidence>
<feature type="compositionally biased region" description="Polar residues" evidence="11">
    <location>
        <begin position="336"/>
        <end position="362"/>
    </location>
</feature>
<dbReference type="GO" id="GO:0008270">
    <property type="term" value="F:zinc ion binding"/>
    <property type="evidence" value="ECO:0007669"/>
    <property type="project" value="UniProtKB-KW"/>
</dbReference>
<dbReference type="InParanoid" id="A0A6P8IJ67"/>
<comment type="cofactor">
    <cofactor evidence="1">
        <name>L-ascorbate</name>
        <dbReference type="ChEBI" id="CHEBI:38290"/>
    </cofactor>
</comment>
<keyword evidence="7" id="KW-0560">Oxidoreductase</keyword>
<dbReference type="InterPro" id="IPR051559">
    <property type="entry name" value="HIF_prolyl_hydroxylases"/>
</dbReference>
<dbReference type="SMART" id="SM00702">
    <property type="entry name" value="P4Hc"/>
    <property type="match status" value="1"/>
</dbReference>
<keyword evidence="13" id="KW-1185">Reference proteome</keyword>
<evidence type="ECO:0000256" key="10">
    <source>
        <dbReference type="ARBA" id="ARBA00049134"/>
    </source>
</evidence>
<name>A0A6P8IJ67_ACTTE</name>
<dbReference type="AlphaFoldDB" id="A0A6P8IJ67"/>
<dbReference type="Pfam" id="PF01753">
    <property type="entry name" value="zf-MYND"/>
    <property type="match status" value="1"/>
</dbReference>
<evidence type="ECO:0000313" key="13">
    <source>
        <dbReference type="Proteomes" id="UP000515163"/>
    </source>
</evidence>
<feature type="compositionally biased region" description="Polar residues" evidence="11">
    <location>
        <begin position="167"/>
        <end position="185"/>
    </location>
</feature>
<organism evidence="13 14">
    <name type="scientific">Actinia tenebrosa</name>
    <name type="common">Australian red waratah sea anemone</name>
    <dbReference type="NCBI Taxonomy" id="6105"/>
    <lineage>
        <taxon>Eukaryota</taxon>
        <taxon>Metazoa</taxon>
        <taxon>Cnidaria</taxon>
        <taxon>Anthozoa</taxon>
        <taxon>Hexacorallia</taxon>
        <taxon>Actiniaria</taxon>
        <taxon>Actiniidae</taxon>
        <taxon>Actinia</taxon>
    </lineage>
</organism>
<dbReference type="PROSITE" id="PS51471">
    <property type="entry name" value="FE2OG_OXY"/>
    <property type="match status" value="1"/>
</dbReference>
<keyword evidence="4" id="KW-0862">Zinc</keyword>
<feature type="compositionally biased region" description="Low complexity" evidence="11">
    <location>
        <begin position="363"/>
        <end position="376"/>
    </location>
</feature>